<dbReference type="InterPro" id="IPR036010">
    <property type="entry name" value="2Fe-2S_ferredoxin-like_sf"/>
</dbReference>
<evidence type="ECO:0000256" key="1">
    <source>
        <dbReference type="ARBA" id="ARBA00010914"/>
    </source>
</evidence>
<gene>
    <name evidence="9" type="primary">fdx</name>
    <name evidence="9" type="ORF">ETQ85_23765</name>
</gene>
<dbReference type="InterPro" id="IPR001041">
    <property type="entry name" value="2Fe-2S_ferredoxin-type"/>
</dbReference>
<keyword evidence="5" id="KW-0408">Iron</keyword>
<name>A0A6C2CCS3_9RHOO</name>
<dbReference type="InterPro" id="IPR001055">
    <property type="entry name" value="Adrenodoxin-like"/>
</dbReference>
<sequence length="112" mass="12065">MTTVRVLPHPHLCPDGVHFESAPGESLCDALLAHGVHLEHACEKVAACATCHVYVRQGGASLAPSADLEEDQLDAAWALQADSRLACCVRLSDTDLLIEIPKHSRNHAREHG</sequence>
<dbReference type="EMBL" id="SDKK01000038">
    <property type="protein sequence ID" value="TYC51764.1"/>
    <property type="molecule type" value="Genomic_DNA"/>
</dbReference>
<evidence type="ECO:0000256" key="2">
    <source>
        <dbReference type="ARBA" id="ARBA00019395"/>
    </source>
</evidence>
<dbReference type="PANTHER" id="PTHR23426">
    <property type="entry name" value="FERREDOXIN/ADRENODOXIN"/>
    <property type="match status" value="1"/>
</dbReference>
<dbReference type="Proteomes" id="UP000389128">
    <property type="component" value="Unassembled WGS sequence"/>
</dbReference>
<evidence type="ECO:0000256" key="6">
    <source>
        <dbReference type="ARBA" id="ARBA00023014"/>
    </source>
</evidence>
<keyword evidence="3" id="KW-0001">2Fe-2S</keyword>
<comment type="caution">
    <text evidence="9">The sequence shown here is derived from an EMBL/GenBank/DDBJ whole genome shotgun (WGS) entry which is preliminary data.</text>
</comment>
<dbReference type="CDD" id="cd00207">
    <property type="entry name" value="fer2"/>
    <property type="match status" value="1"/>
</dbReference>
<evidence type="ECO:0000256" key="3">
    <source>
        <dbReference type="ARBA" id="ARBA00022714"/>
    </source>
</evidence>
<proteinExistence type="inferred from homology"/>
<dbReference type="InterPro" id="IPR011536">
    <property type="entry name" value="Fdx_isc"/>
</dbReference>
<keyword evidence="4" id="KW-0479">Metal-binding</keyword>
<organism evidence="9 10">
    <name type="scientific">Zoogloea oleivorans</name>
    <dbReference type="NCBI Taxonomy" id="1552750"/>
    <lineage>
        <taxon>Bacteria</taxon>
        <taxon>Pseudomonadati</taxon>
        <taxon>Pseudomonadota</taxon>
        <taxon>Betaproteobacteria</taxon>
        <taxon>Rhodocyclales</taxon>
        <taxon>Zoogloeaceae</taxon>
        <taxon>Zoogloea</taxon>
    </lineage>
</organism>
<comment type="similarity">
    <text evidence="1">Belongs to the adrenodoxin/putidaredoxin family.</text>
</comment>
<dbReference type="PRINTS" id="PR00355">
    <property type="entry name" value="ADRENODOXIN"/>
</dbReference>
<dbReference type="RefSeq" id="WP_148581528.1">
    <property type="nucleotide sequence ID" value="NZ_JAVEUW010000054.1"/>
</dbReference>
<dbReference type="PANTHER" id="PTHR23426:SF65">
    <property type="entry name" value="FERREDOXIN-2, MITOCHONDRIAL"/>
    <property type="match status" value="1"/>
</dbReference>
<dbReference type="SUPFAM" id="SSF54292">
    <property type="entry name" value="2Fe-2S ferredoxin-like"/>
    <property type="match status" value="1"/>
</dbReference>
<evidence type="ECO:0000256" key="7">
    <source>
        <dbReference type="ARBA" id="ARBA00034078"/>
    </source>
</evidence>
<dbReference type="Gene3D" id="3.10.20.30">
    <property type="match status" value="1"/>
</dbReference>
<dbReference type="PROSITE" id="PS51085">
    <property type="entry name" value="2FE2S_FER_2"/>
    <property type="match status" value="1"/>
</dbReference>
<dbReference type="GO" id="GO:0005829">
    <property type="term" value="C:cytosol"/>
    <property type="evidence" value="ECO:0007669"/>
    <property type="project" value="TreeGrafter"/>
</dbReference>
<dbReference type="GO" id="GO:0140647">
    <property type="term" value="P:P450-containing electron transport chain"/>
    <property type="evidence" value="ECO:0007669"/>
    <property type="project" value="InterPro"/>
</dbReference>
<dbReference type="AlphaFoldDB" id="A0A6C2CCS3"/>
<dbReference type="GO" id="GO:0009055">
    <property type="term" value="F:electron transfer activity"/>
    <property type="evidence" value="ECO:0007669"/>
    <property type="project" value="InterPro"/>
</dbReference>
<evidence type="ECO:0000259" key="8">
    <source>
        <dbReference type="PROSITE" id="PS51085"/>
    </source>
</evidence>
<evidence type="ECO:0000313" key="9">
    <source>
        <dbReference type="EMBL" id="TYC51764.1"/>
    </source>
</evidence>
<dbReference type="Pfam" id="PF00111">
    <property type="entry name" value="Fer2"/>
    <property type="match status" value="1"/>
</dbReference>
<evidence type="ECO:0000256" key="4">
    <source>
        <dbReference type="ARBA" id="ARBA00022723"/>
    </source>
</evidence>
<comment type="cofactor">
    <cofactor evidence="7">
        <name>[2Fe-2S] cluster</name>
        <dbReference type="ChEBI" id="CHEBI:190135"/>
    </cofactor>
</comment>
<protein>
    <recommendedName>
        <fullName evidence="2">2Fe-2S ferredoxin</fullName>
    </recommendedName>
</protein>
<evidence type="ECO:0000313" key="10">
    <source>
        <dbReference type="Proteomes" id="UP000389128"/>
    </source>
</evidence>
<dbReference type="InterPro" id="IPR012675">
    <property type="entry name" value="Beta-grasp_dom_sf"/>
</dbReference>
<dbReference type="NCBIfam" id="TIGR02007">
    <property type="entry name" value="fdx_isc"/>
    <property type="match status" value="1"/>
</dbReference>
<reference evidence="9 10" key="1">
    <citation type="submission" date="2019-01" db="EMBL/GenBank/DDBJ databases">
        <title>Zoogloea oleivorans genome sequencing and assembly.</title>
        <authorList>
            <person name="Tancsics A."/>
            <person name="Farkas M."/>
            <person name="Kriszt B."/>
            <person name="Maroti G."/>
            <person name="Horvath B."/>
        </authorList>
    </citation>
    <scope>NUCLEOTIDE SEQUENCE [LARGE SCALE GENOMIC DNA]</scope>
    <source>
        <strain evidence="9 10">Buc</strain>
    </source>
</reference>
<dbReference type="GO" id="GO:0051537">
    <property type="term" value="F:2 iron, 2 sulfur cluster binding"/>
    <property type="evidence" value="ECO:0007669"/>
    <property type="project" value="UniProtKB-KW"/>
</dbReference>
<dbReference type="OrthoDB" id="9793027at2"/>
<keyword evidence="6" id="KW-0411">Iron-sulfur</keyword>
<keyword evidence="10" id="KW-1185">Reference proteome</keyword>
<feature type="domain" description="2Fe-2S ferredoxin-type" evidence="8">
    <location>
        <begin position="2"/>
        <end position="104"/>
    </location>
</feature>
<evidence type="ECO:0000256" key="5">
    <source>
        <dbReference type="ARBA" id="ARBA00023004"/>
    </source>
</evidence>
<dbReference type="GO" id="GO:0046872">
    <property type="term" value="F:metal ion binding"/>
    <property type="evidence" value="ECO:0007669"/>
    <property type="project" value="UniProtKB-KW"/>
</dbReference>
<accession>A0A6C2CCS3</accession>